<dbReference type="InterPro" id="IPR036772">
    <property type="entry name" value="SRCR-like_dom_sf"/>
</dbReference>
<feature type="domain" description="SRCR" evidence="3">
    <location>
        <begin position="1"/>
        <end position="112"/>
    </location>
</feature>
<name>A0AA35TI64_GEOBA</name>
<dbReference type="AlphaFoldDB" id="A0AA35TI64"/>
<gene>
    <name evidence="4" type="ORF">GBAR_LOCUS26864</name>
</gene>
<evidence type="ECO:0000313" key="4">
    <source>
        <dbReference type="EMBL" id="CAI8048740.1"/>
    </source>
</evidence>
<organism evidence="4 5">
    <name type="scientific">Geodia barretti</name>
    <name type="common">Barrett's horny sponge</name>
    <dbReference type="NCBI Taxonomy" id="519541"/>
    <lineage>
        <taxon>Eukaryota</taxon>
        <taxon>Metazoa</taxon>
        <taxon>Porifera</taxon>
        <taxon>Demospongiae</taxon>
        <taxon>Heteroscleromorpha</taxon>
        <taxon>Tetractinellida</taxon>
        <taxon>Astrophorina</taxon>
        <taxon>Geodiidae</taxon>
        <taxon>Geodia</taxon>
    </lineage>
</organism>
<dbReference type="Proteomes" id="UP001174909">
    <property type="component" value="Unassembled WGS sequence"/>
</dbReference>
<comment type="caution">
    <text evidence="2">Lacks conserved residue(s) required for the propagation of feature annotation.</text>
</comment>
<dbReference type="GO" id="GO:0016020">
    <property type="term" value="C:membrane"/>
    <property type="evidence" value="ECO:0007669"/>
    <property type="project" value="InterPro"/>
</dbReference>
<dbReference type="Gene3D" id="3.10.250.10">
    <property type="entry name" value="SRCR-like domain"/>
    <property type="match status" value="1"/>
</dbReference>
<dbReference type="PANTHER" id="PTHR48071">
    <property type="entry name" value="SRCR DOMAIN-CONTAINING PROTEIN"/>
    <property type="match status" value="1"/>
</dbReference>
<keyword evidence="1 2" id="KW-1015">Disulfide bond</keyword>
<reference evidence="4" key="1">
    <citation type="submission" date="2023-03" db="EMBL/GenBank/DDBJ databases">
        <authorList>
            <person name="Steffen K."/>
            <person name="Cardenas P."/>
        </authorList>
    </citation>
    <scope>NUCLEOTIDE SEQUENCE</scope>
</reference>
<evidence type="ECO:0000313" key="5">
    <source>
        <dbReference type="Proteomes" id="UP001174909"/>
    </source>
</evidence>
<comment type="caution">
    <text evidence="4">The sequence shown here is derived from an EMBL/GenBank/DDBJ whole genome shotgun (WGS) entry which is preliminary data.</text>
</comment>
<keyword evidence="5" id="KW-1185">Reference proteome</keyword>
<dbReference type="PANTHER" id="PTHR48071:SF18">
    <property type="entry name" value="DELETED IN MALIGNANT BRAIN TUMORS 1 PROTEIN-RELATED"/>
    <property type="match status" value="1"/>
</dbReference>
<evidence type="ECO:0000256" key="2">
    <source>
        <dbReference type="PROSITE-ProRule" id="PRU00196"/>
    </source>
</evidence>
<dbReference type="Pfam" id="PF00530">
    <property type="entry name" value="SRCR"/>
    <property type="match status" value="1"/>
</dbReference>
<dbReference type="SUPFAM" id="SSF56487">
    <property type="entry name" value="SRCR-like"/>
    <property type="match status" value="1"/>
</dbReference>
<dbReference type="EMBL" id="CASHTH010003746">
    <property type="protein sequence ID" value="CAI8048740.1"/>
    <property type="molecule type" value="Genomic_DNA"/>
</dbReference>
<feature type="non-terminal residue" evidence="4">
    <location>
        <position position="112"/>
    </location>
</feature>
<keyword evidence="4" id="KW-0675">Receptor</keyword>
<dbReference type="PROSITE" id="PS50287">
    <property type="entry name" value="SRCR_2"/>
    <property type="match status" value="1"/>
</dbReference>
<dbReference type="InterPro" id="IPR001190">
    <property type="entry name" value="SRCR"/>
</dbReference>
<feature type="non-terminal residue" evidence="4">
    <location>
        <position position="1"/>
    </location>
</feature>
<proteinExistence type="predicted"/>
<evidence type="ECO:0000256" key="1">
    <source>
        <dbReference type="ARBA" id="ARBA00023157"/>
    </source>
</evidence>
<feature type="disulfide bond" evidence="2">
    <location>
        <begin position="80"/>
        <end position="90"/>
    </location>
</feature>
<sequence length="112" mass="12079">TRWSPDLPTTWLELYYYLLYGEGSIQTAPCPNTRRVIFSSVVCRQLGLGNDSAIPIGVTTDTMFGAGPSTQPILITNVVCSGNESNIAECSHSDMNSVGHCLHVDDVGVICE</sequence>
<evidence type="ECO:0000259" key="3">
    <source>
        <dbReference type="PROSITE" id="PS50287"/>
    </source>
</evidence>
<dbReference type="SMART" id="SM00202">
    <property type="entry name" value="SR"/>
    <property type="match status" value="1"/>
</dbReference>
<accession>A0AA35TI64</accession>
<protein>
    <submittedName>
        <fullName evidence="4">Scavenger receptor cysteine-rich type 1 protein M130</fullName>
    </submittedName>
</protein>